<name>A0A644XHF0_9ZZZZ</name>
<dbReference type="EMBL" id="VSSQ01002135">
    <property type="protein sequence ID" value="MPM13544.1"/>
    <property type="molecule type" value="Genomic_DNA"/>
</dbReference>
<proteinExistence type="predicted"/>
<protein>
    <submittedName>
        <fullName evidence="1">Uncharacterized protein</fullName>
    </submittedName>
</protein>
<gene>
    <name evidence="1" type="ORF">SDC9_59901</name>
</gene>
<dbReference type="AntiFam" id="ANF00250">
    <property type="entry name" value="Shadow ORF (opposite ACADL)"/>
</dbReference>
<sequence>MIAEIKAVPALFHDEGRNAAGADIGRCHGKDHISIRLGGVCNKNLIAAEKVMVALVQGGGLGAARVGACVGLRQAEGAQLLSLTQGGQILFLLSVGAEGEDGPCPQGGVGGQNYAGAPVHPGQFLHRDGIAGEVQPRAAKFLGKGDTHESQLS</sequence>
<dbReference type="AlphaFoldDB" id="A0A644XHF0"/>
<accession>A0A644XHF0</accession>
<comment type="caution">
    <text evidence="1">The sequence shown here is derived from an EMBL/GenBank/DDBJ whole genome shotgun (WGS) entry which is preliminary data.</text>
</comment>
<organism evidence="1">
    <name type="scientific">bioreactor metagenome</name>
    <dbReference type="NCBI Taxonomy" id="1076179"/>
    <lineage>
        <taxon>unclassified sequences</taxon>
        <taxon>metagenomes</taxon>
        <taxon>ecological metagenomes</taxon>
    </lineage>
</organism>
<reference evidence="1" key="1">
    <citation type="submission" date="2019-08" db="EMBL/GenBank/DDBJ databases">
        <authorList>
            <person name="Kucharzyk K."/>
            <person name="Murdoch R.W."/>
            <person name="Higgins S."/>
            <person name="Loffler F."/>
        </authorList>
    </citation>
    <scope>NUCLEOTIDE SEQUENCE</scope>
</reference>
<evidence type="ECO:0000313" key="1">
    <source>
        <dbReference type="EMBL" id="MPM13544.1"/>
    </source>
</evidence>